<feature type="transmembrane region" description="Helical" evidence="1">
    <location>
        <begin position="102"/>
        <end position="122"/>
    </location>
</feature>
<evidence type="ECO:0000313" key="2">
    <source>
        <dbReference type="EMBL" id="MBC5636457.1"/>
    </source>
</evidence>
<comment type="caution">
    <text evidence="2">The sequence shown here is derived from an EMBL/GenBank/DDBJ whole genome shotgun (WGS) entry which is preliminary data.</text>
</comment>
<dbReference type="EMBL" id="JACOOL010000004">
    <property type="protein sequence ID" value="MBC5636457.1"/>
    <property type="molecule type" value="Genomic_DNA"/>
</dbReference>
<organism evidence="2 3">
    <name type="scientific">Ornithinibacillus hominis</name>
    <dbReference type="NCBI Taxonomy" id="2763055"/>
    <lineage>
        <taxon>Bacteria</taxon>
        <taxon>Bacillati</taxon>
        <taxon>Bacillota</taxon>
        <taxon>Bacilli</taxon>
        <taxon>Bacillales</taxon>
        <taxon>Bacillaceae</taxon>
        <taxon>Ornithinibacillus</taxon>
    </lineage>
</organism>
<dbReference type="PANTHER" id="PTHR42867">
    <property type="entry name" value="MEMBRANE PROTEIN-RELATED"/>
    <property type="match status" value="1"/>
</dbReference>
<dbReference type="Proteomes" id="UP000637359">
    <property type="component" value="Unassembled WGS sequence"/>
</dbReference>
<dbReference type="PANTHER" id="PTHR42867:SF1">
    <property type="entry name" value="MEMBRANE PROTEIN-RELATED"/>
    <property type="match status" value="1"/>
</dbReference>
<reference evidence="2" key="1">
    <citation type="submission" date="2020-08" db="EMBL/GenBank/DDBJ databases">
        <title>Genome public.</title>
        <authorList>
            <person name="Liu C."/>
            <person name="Sun Q."/>
        </authorList>
    </citation>
    <scope>NUCLEOTIDE SEQUENCE</scope>
    <source>
        <strain evidence="2">BX22</strain>
    </source>
</reference>
<keyword evidence="1" id="KW-1133">Transmembrane helix</keyword>
<name>A0A923RJK9_9BACI</name>
<dbReference type="AlphaFoldDB" id="A0A923RJK9"/>
<dbReference type="RefSeq" id="WP_186869170.1">
    <property type="nucleotide sequence ID" value="NZ_JACOOL010000004.1"/>
</dbReference>
<evidence type="ECO:0000256" key="1">
    <source>
        <dbReference type="SAM" id="Phobius"/>
    </source>
</evidence>
<protein>
    <submittedName>
        <fullName evidence="2">DUF1385 domain-containing protein</fullName>
    </submittedName>
</protein>
<accession>A0A923RJK9</accession>
<gene>
    <name evidence="2" type="ORF">H8S33_06415</name>
</gene>
<evidence type="ECO:0000313" key="3">
    <source>
        <dbReference type="Proteomes" id="UP000637359"/>
    </source>
</evidence>
<keyword evidence="1" id="KW-0812">Transmembrane</keyword>
<keyword evidence="1" id="KW-0472">Membrane</keyword>
<proteinExistence type="predicted"/>
<dbReference type="InterPro" id="IPR010787">
    <property type="entry name" value="DUF1385"/>
</dbReference>
<keyword evidence="3" id="KW-1185">Reference proteome</keyword>
<feature type="transmembrane region" description="Helical" evidence="1">
    <location>
        <begin position="158"/>
        <end position="176"/>
    </location>
</feature>
<dbReference type="Pfam" id="PF07136">
    <property type="entry name" value="DUF1385"/>
    <property type="match status" value="1"/>
</dbReference>
<sequence length="250" mass="29106">MEHGGEALINGVRFHSDTVVVKATKEKNKIVVVDDVDHEEYDYVDRDRFDLDVVLSRIPFVRGWWNYLEGIVKWKIIVIAISIIIIALEFIDNLWIQRIEVWAYVFFTILIVGAVLLFRFTAIAKYHAAEHMVSNCAIQGLDLTFENVRKQSRIHTDCGTNLFTFALISFLVLSLIPGVQEFHFFLKLCLSWSIGYELFLMKHTYIKPIYLIGYGMQYAIFTSKPNKEHLKVAILAFKRLQKRQGEIDNR</sequence>
<feature type="transmembrane region" description="Helical" evidence="1">
    <location>
        <begin position="76"/>
        <end position="96"/>
    </location>
</feature>